<dbReference type="OrthoDB" id="361537at2"/>
<reference evidence="2 3" key="1">
    <citation type="submission" date="2017-02" db="EMBL/GenBank/DDBJ databases">
        <authorList>
            <person name="Peterson S.W."/>
        </authorList>
    </citation>
    <scope>NUCLEOTIDE SEQUENCE [LARGE SCALE GENOMIC DNA]</scope>
    <source>
        <strain evidence="2 3">ATCC BAA-909</strain>
    </source>
</reference>
<evidence type="ECO:0000313" key="2">
    <source>
        <dbReference type="EMBL" id="SKA03789.1"/>
    </source>
</evidence>
<feature type="transmembrane region" description="Helical" evidence="1">
    <location>
        <begin position="117"/>
        <end position="136"/>
    </location>
</feature>
<keyword evidence="1" id="KW-0812">Transmembrane</keyword>
<evidence type="ECO:0000256" key="1">
    <source>
        <dbReference type="SAM" id="Phobius"/>
    </source>
</evidence>
<dbReference type="AlphaFoldDB" id="A0A1T4QJ93"/>
<sequence length="151" mass="17303">MNSKKCEKVMNSFFELDKGERLELHDSLHLIFCKECRTKVRVLSKAEKIVQMPLLQKSEMQDSLLSSAIKSTNPSWMENLKPVSMVRWVLSGFLMILLFVLSGIFLEKSQNPDYLTWFYVIVGAVVTAYCGAFMAINMDFFIKKIDTSSLA</sequence>
<keyword evidence="1" id="KW-1133">Transmembrane helix</keyword>
<organism evidence="2 3">
    <name type="scientific">Treponema berlinense</name>
    <dbReference type="NCBI Taxonomy" id="225004"/>
    <lineage>
        <taxon>Bacteria</taxon>
        <taxon>Pseudomonadati</taxon>
        <taxon>Spirochaetota</taxon>
        <taxon>Spirochaetia</taxon>
        <taxon>Spirochaetales</taxon>
        <taxon>Treponemataceae</taxon>
        <taxon>Treponema</taxon>
    </lineage>
</organism>
<dbReference type="RefSeq" id="WP_078931748.1">
    <property type="nucleotide sequence ID" value="NZ_FUXC01000014.1"/>
</dbReference>
<name>A0A1T4QJ93_9SPIR</name>
<dbReference type="EMBL" id="FUXC01000014">
    <property type="protein sequence ID" value="SKA03789.1"/>
    <property type="molecule type" value="Genomic_DNA"/>
</dbReference>
<evidence type="ECO:0000313" key="3">
    <source>
        <dbReference type="Proteomes" id="UP000190395"/>
    </source>
</evidence>
<evidence type="ECO:0008006" key="4">
    <source>
        <dbReference type="Google" id="ProtNLM"/>
    </source>
</evidence>
<dbReference type="STRING" id="225004.SAMN02745152_02008"/>
<keyword evidence="3" id="KW-1185">Reference proteome</keyword>
<protein>
    <recommendedName>
        <fullName evidence="4">Zinc-finger</fullName>
    </recommendedName>
</protein>
<dbReference type="Proteomes" id="UP000190395">
    <property type="component" value="Unassembled WGS sequence"/>
</dbReference>
<gene>
    <name evidence="2" type="ORF">SAMN02745152_02008</name>
</gene>
<dbReference type="GeneID" id="303368227"/>
<proteinExistence type="predicted"/>
<accession>A0A1T4QJ93</accession>
<feature type="transmembrane region" description="Helical" evidence="1">
    <location>
        <begin position="85"/>
        <end position="105"/>
    </location>
</feature>
<keyword evidence="1" id="KW-0472">Membrane</keyword>